<accession>A0A919Q081</accession>
<gene>
    <name evidence="1" type="ORF">Dsi01nite_109330</name>
</gene>
<protein>
    <submittedName>
        <fullName evidence="1">Uncharacterized protein</fullName>
    </submittedName>
</protein>
<proteinExistence type="predicted"/>
<comment type="caution">
    <text evidence="1">The sequence shown here is derived from an EMBL/GenBank/DDBJ whole genome shotgun (WGS) entry which is preliminary data.</text>
</comment>
<name>A0A919Q081_9ACTN</name>
<reference evidence="1" key="1">
    <citation type="submission" date="2021-01" db="EMBL/GenBank/DDBJ databases">
        <title>Whole genome shotgun sequence of Dactylosporangium siamense NBRC 106093.</title>
        <authorList>
            <person name="Komaki H."/>
            <person name="Tamura T."/>
        </authorList>
    </citation>
    <scope>NUCLEOTIDE SEQUENCE</scope>
    <source>
        <strain evidence="1">NBRC 106093</strain>
    </source>
</reference>
<keyword evidence="2" id="KW-1185">Reference proteome</keyword>
<dbReference type="Proteomes" id="UP000660611">
    <property type="component" value="Unassembled WGS sequence"/>
</dbReference>
<dbReference type="EMBL" id="BONQ01000195">
    <property type="protein sequence ID" value="GIG52892.1"/>
    <property type="molecule type" value="Genomic_DNA"/>
</dbReference>
<evidence type="ECO:0000313" key="2">
    <source>
        <dbReference type="Proteomes" id="UP000660611"/>
    </source>
</evidence>
<sequence length="107" mass="11572">MTGSLVNRRHPGRVLRFADVAAAVLDPAADVAGQILGEQRAHRQDRPFDVRFVGRGRLAGRLQVDAQEPAGRAEGVGDERLAVVAGDGLRDDHWAGRRMVQPGIDVE</sequence>
<evidence type="ECO:0000313" key="1">
    <source>
        <dbReference type="EMBL" id="GIG52892.1"/>
    </source>
</evidence>
<dbReference type="RefSeq" id="WP_203854490.1">
    <property type="nucleotide sequence ID" value="NZ_BAAAVW010000030.1"/>
</dbReference>
<dbReference type="AlphaFoldDB" id="A0A919Q081"/>
<organism evidence="1 2">
    <name type="scientific">Dactylosporangium siamense</name>
    <dbReference type="NCBI Taxonomy" id="685454"/>
    <lineage>
        <taxon>Bacteria</taxon>
        <taxon>Bacillati</taxon>
        <taxon>Actinomycetota</taxon>
        <taxon>Actinomycetes</taxon>
        <taxon>Micromonosporales</taxon>
        <taxon>Micromonosporaceae</taxon>
        <taxon>Dactylosporangium</taxon>
    </lineage>
</organism>